<keyword evidence="4" id="KW-1185">Reference proteome</keyword>
<evidence type="ECO:0000313" key="4">
    <source>
        <dbReference type="Proteomes" id="UP001515480"/>
    </source>
</evidence>
<accession>A0AB34IFF8</accession>
<feature type="region of interest" description="Disordered" evidence="1">
    <location>
        <begin position="331"/>
        <end position="355"/>
    </location>
</feature>
<dbReference type="SUPFAM" id="SSF56399">
    <property type="entry name" value="ADP-ribosylation"/>
    <property type="match status" value="1"/>
</dbReference>
<sequence length="355" mass="37774">MANPSHPPALPSASAAPSGKKPCLAPIDLDEPPPPFARRPCPKRAADSSVVDLTCSDDEDAAVGAPPPRVTIDLCGGGDEGEGKSFLSGLAHSLNVLLDDDVQIVGERKAGPIDVERVATEQAAAARQALLRAKARGEVVDVEEMAARDVLQEHRARIRGWLQSQANFLRIIQVWPNPEAEPGGTLYARFAQAYLEAEDKTVRLVFHGSPEANISAICKHGLDPARRGLNGQALGRGEYFAEQPMLSLPYCKGGSKLLVFAVLMDSSGLTTSKAGIVVVHKSEHQLPLFVVSFDPKLDMGAALASSFGRSFPSGTVAANILQQFQQKLLGSSSNASRGRPPVNATGADPRNKRRR</sequence>
<dbReference type="Gene3D" id="3.90.228.10">
    <property type="match status" value="1"/>
</dbReference>
<dbReference type="Pfam" id="PF00644">
    <property type="entry name" value="PARP"/>
    <property type="match status" value="1"/>
</dbReference>
<comment type="caution">
    <text evidence="3">The sequence shown here is derived from an EMBL/GenBank/DDBJ whole genome shotgun (WGS) entry which is preliminary data.</text>
</comment>
<dbReference type="InterPro" id="IPR012317">
    <property type="entry name" value="Poly(ADP-ribose)pol_cat_dom"/>
</dbReference>
<dbReference type="EMBL" id="JBGBPQ010000028">
    <property type="protein sequence ID" value="KAL1496557.1"/>
    <property type="molecule type" value="Genomic_DNA"/>
</dbReference>
<name>A0AB34IFF8_PRYPA</name>
<dbReference type="GO" id="GO:0003950">
    <property type="term" value="F:NAD+ poly-ADP-ribosyltransferase activity"/>
    <property type="evidence" value="ECO:0007669"/>
    <property type="project" value="InterPro"/>
</dbReference>
<proteinExistence type="predicted"/>
<evidence type="ECO:0000259" key="2">
    <source>
        <dbReference type="Pfam" id="PF00644"/>
    </source>
</evidence>
<protein>
    <recommendedName>
        <fullName evidence="2">PARP catalytic domain-containing protein</fullName>
    </recommendedName>
</protein>
<organism evidence="3 4">
    <name type="scientific">Prymnesium parvum</name>
    <name type="common">Toxic golden alga</name>
    <dbReference type="NCBI Taxonomy" id="97485"/>
    <lineage>
        <taxon>Eukaryota</taxon>
        <taxon>Haptista</taxon>
        <taxon>Haptophyta</taxon>
        <taxon>Prymnesiophyceae</taxon>
        <taxon>Prymnesiales</taxon>
        <taxon>Prymnesiaceae</taxon>
        <taxon>Prymnesium</taxon>
    </lineage>
</organism>
<feature type="domain" description="PARP catalytic" evidence="2">
    <location>
        <begin position="198"/>
        <end position="255"/>
    </location>
</feature>
<gene>
    <name evidence="3" type="ORF">AB1Y20_014163</name>
</gene>
<dbReference type="Proteomes" id="UP001515480">
    <property type="component" value="Unassembled WGS sequence"/>
</dbReference>
<dbReference type="AlphaFoldDB" id="A0AB34IFF8"/>
<evidence type="ECO:0000256" key="1">
    <source>
        <dbReference type="SAM" id="MobiDB-lite"/>
    </source>
</evidence>
<feature type="region of interest" description="Disordered" evidence="1">
    <location>
        <begin position="1"/>
        <end position="43"/>
    </location>
</feature>
<evidence type="ECO:0000313" key="3">
    <source>
        <dbReference type="EMBL" id="KAL1496557.1"/>
    </source>
</evidence>
<feature type="compositionally biased region" description="Pro residues" evidence="1">
    <location>
        <begin position="1"/>
        <end position="10"/>
    </location>
</feature>
<reference evidence="3 4" key="1">
    <citation type="journal article" date="2024" name="Science">
        <title>Giant polyketide synthase enzymes in the biosynthesis of giant marine polyether toxins.</title>
        <authorList>
            <person name="Fallon T.R."/>
            <person name="Shende V.V."/>
            <person name="Wierzbicki I.H."/>
            <person name="Pendleton A.L."/>
            <person name="Watervoot N.F."/>
            <person name="Auber R.P."/>
            <person name="Gonzalez D.J."/>
            <person name="Wisecaver J.H."/>
            <person name="Moore B.S."/>
        </authorList>
    </citation>
    <scope>NUCLEOTIDE SEQUENCE [LARGE SCALE GENOMIC DNA]</scope>
    <source>
        <strain evidence="3 4">12B1</strain>
    </source>
</reference>